<dbReference type="InterPro" id="IPR050090">
    <property type="entry name" value="Tyrosine_recombinase_XerCD"/>
</dbReference>
<keyword evidence="1" id="KW-0233">DNA recombination</keyword>
<evidence type="ECO:0000313" key="4">
    <source>
        <dbReference type="Proteomes" id="UP000475765"/>
    </source>
</evidence>
<dbReference type="InterPro" id="IPR002104">
    <property type="entry name" value="Integrase_catalytic"/>
</dbReference>
<dbReference type="RefSeq" id="WP_151521630.1">
    <property type="nucleotide sequence ID" value="NZ_WBPL01000043.1"/>
</dbReference>
<name>A0A9W7QJU9_BACCE</name>
<dbReference type="GO" id="GO:0015074">
    <property type="term" value="P:DNA integration"/>
    <property type="evidence" value="ECO:0007669"/>
    <property type="project" value="InterPro"/>
</dbReference>
<sequence length="704" mass="83315">MKAIDHSSIEKTGYHETLEKLLATYTEKFINEDGSITKREIHNPYFLVNDTWSIEFIGAIPNFYKQYQKYSNLKKDLSFEVYSYSLNLELKFVWYSKLFREDWNLKSLFVDKASHLRKLTAFLNEKYSNLYSLLELDIERLEYEWVIWLEQNGFKTQLIKNDMFYGVLTSKSQSVTFLRLVYNALSQLTDTRNEWEKDRWDVRILNVQYGIKYSKSKHNFHMDFSKIKNIPIQKEVKKYIKQRLLSKHNFVWCTASNYMKFLPNFLNFISSIEPTWNDLRRLSRKHIEQFIEWLHQYVSCHLKRRNAHPESYILMSISIISKFLTDIQRYEYAIAPEQSVRKLIFPEDKPKSKKKSYDHIDHIPQSVLEQLFEKLKHFHQDFQPVIWVAFKTGLRISDVLGLKQNCLVKLNEKYYIETDIEKTYVKGHRIPIDYELANILATLIDRSVQNSNQDNNPDKYIFVRYRGSRKGLPYEQQVIGKYLNILANEQNIVDENGQIFHFKTHQFRHTYAVKMLNSGVDILTLQELLAHASPEMTMRYARLLDSTKRKAFENAIEQGVFSFDLNGKVYEISDKEDVPLDVLETLWRDHKLTAIDNPYGSCRARLNGNCPYAEEPPCLTCNGGKPCKDLAVGLSEMDTAKYEIHIQSTSKMIEVAQQYGREEILVKNQKNLERFQDIYNTIKQGHIIFGRLERMKRKQGVTND</sequence>
<dbReference type="Gene3D" id="1.10.443.10">
    <property type="entry name" value="Intergrase catalytic core"/>
    <property type="match status" value="1"/>
</dbReference>
<dbReference type="PANTHER" id="PTHR30349">
    <property type="entry name" value="PHAGE INTEGRASE-RELATED"/>
    <property type="match status" value="1"/>
</dbReference>
<dbReference type="Pfam" id="PF00589">
    <property type="entry name" value="Phage_integrase"/>
    <property type="match status" value="1"/>
</dbReference>
<dbReference type="SUPFAM" id="SSF56349">
    <property type="entry name" value="DNA breaking-rejoining enzymes"/>
    <property type="match status" value="1"/>
</dbReference>
<evidence type="ECO:0000313" key="3">
    <source>
        <dbReference type="EMBL" id="KAB2400112.1"/>
    </source>
</evidence>
<dbReference type="InterPro" id="IPR013762">
    <property type="entry name" value="Integrase-like_cat_sf"/>
</dbReference>
<accession>A0A9W7QJU9</accession>
<evidence type="ECO:0000256" key="1">
    <source>
        <dbReference type="ARBA" id="ARBA00023172"/>
    </source>
</evidence>
<protein>
    <submittedName>
        <fullName evidence="3">Tyrosine-type recombinase/integrase</fullName>
    </submittedName>
</protein>
<dbReference type="CDD" id="cd01187">
    <property type="entry name" value="INT_tnpB_C_Tn554"/>
    <property type="match status" value="1"/>
</dbReference>
<dbReference type="PANTHER" id="PTHR30349:SF64">
    <property type="entry name" value="PROPHAGE INTEGRASE INTD-RELATED"/>
    <property type="match status" value="1"/>
</dbReference>
<dbReference type="Proteomes" id="UP000475765">
    <property type="component" value="Unassembled WGS sequence"/>
</dbReference>
<organism evidence="3 4">
    <name type="scientific">Bacillus cereus</name>
    <dbReference type="NCBI Taxonomy" id="1396"/>
    <lineage>
        <taxon>Bacteria</taxon>
        <taxon>Bacillati</taxon>
        <taxon>Bacillota</taxon>
        <taxon>Bacilli</taxon>
        <taxon>Bacillales</taxon>
        <taxon>Bacillaceae</taxon>
        <taxon>Bacillus</taxon>
        <taxon>Bacillus cereus group</taxon>
    </lineage>
</organism>
<feature type="domain" description="Tyr recombinase" evidence="2">
    <location>
        <begin position="358"/>
        <end position="553"/>
    </location>
</feature>
<dbReference type="GO" id="GO:0003677">
    <property type="term" value="F:DNA binding"/>
    <property type="evidence" value="ECO:0007669"/>
    <property type="project" value="InterPro"/>
</dbReference>
<dbReference type="InterPro" id="IPR011010">
    <property type="entry name" value="DNA_brk_join_enz"/>
</dbReference>
<proteinExistence type="predicted"/>
<reference evidence="3 4" key="1">
    <citation type="submission" date="2019-10" db="EMBL/GenBank/DDBJ databases">
        <title>Bacillus from the desert of Cuatro Cinegas, Coahuila.</title>
        <authorList>
            <person name="Olmedo-Alvarez G."/>
            <person name="Saldana S."/>
            <person name="Barcelo D."/>
        </authorList>
    </citation>
    <scope>NUCLEOTIDE SEQUENCE [LARGE SCALE GENOMIC DNA]</scope>
    <source>
        <strain evidence="3 4">CH417_13T</strain>
    </source>
</reference>
<comment type="caution">
    <text evidence="3">The sequence shown here is derived from an EMBL/GenBank/DDBJ whole genome shotgun (WGS) entry which is preliminary data.</text>
</comment>
<dbReference type="PROSITE" id="PS51898">
    <property type="entry name" value="TYR_RECOMBINASE"/>
    <property type="match status" value="1"/>
</dbReference>
<dbReference type="EMBL" id="WBPP01000004">
    <property type="protein sequence ID" value="KAB2400112.1"/>
    <property type="molecule type" value="Genomic_DNA"/>
</dbReference>
<evidence type="ECO:0000259" key="2">
    <source>
        <dbReference type="PROSITE" id="PS51898"/>
    </source>
</evidence>
<dbReference type="AlphaFoldDB" id="A0A9W7QJU9"/>
<gene>
    <name evidence="3" type="ORF">F8172_01100</name>
</gene>
<dbReference type="GO" id="GO:0006310">
    <property type="term" value="P:DNA recombination"/>
    <property type="evidence" value="ECO:0007669"/>
    <property type="project" value="UniProtKB-KW"/>
</dbReference>